<dbReference type="CDD" id="cd00290">
    <property type="entry name" value="cytochrome_b_C"/>
    <property type="match status" value="1"/>
</dbReference>
<feature type="transmembrane region" description="Helical" evidence="20">
    <location>
        <begin position="30"/>
        <end position="57"/>
    </location>
</feature>
<evidence type="ECO:0000256" key="6">
    <source>
        <dbReference type="ARBA" id="ARBA00022617"/>
    </source>
</evidence>
<evidence type="ECO:0000256" key="16">
    <source>
        <dbReference type="ARBA" id="ARBA00023136"/>
    </source>
</evidence>
<dbReference type="PROSITE" id="PS51003">
    <property type="entry name" value="CYTB_CTER"/>
    <property type="match status" value="1"/>
</dbReference>
<gene>
    <name evidence="23" type="primary">CYTB</name>
</gene>
<dbReference type="GO" id="GO:0008121">
    <property type="term" value="F:quinol-cytochrome-c reductase activity"/>
    <property type="evidence" value="ECO:0007669"/>
    <property type="project" value="InterPro"/>
</dbReference>
<keyword evidence="13 19" id="KW-0408">Iron</keyword>
<dbReference type="CDD" id="cd00284">
    <property type="entry name" value="Cytochrome_b_N"/>
    <property type="match status" value="1"/>
</dbReference>
<sequence length="379" mass="43834">MKMSLRKSNSLLKIMNNSLIDLPSPSNISYLWNFGSLLGLCLMIQIITGLFLTMHYCPNIEMAFNSVSHICRDVNYGWLIRTLHANGASFFFICLYIHIGRGMYYGSYNLINTWMTGTTILFLTMATAFLGYVLPWGQMSFWGATVITNLVSAIPYLGNSIVIWLWGGFAVDNATLTRFYSLHFIMPFIISAFVMIHLLFLHNTGSSNPLGTNSNLDKISFHPYFTFKDLYGFLVMIFIMINIVILNPYMLSDPDNFIPANPLSTPVHIQPEWYFLFAYAILRSIPNKLGGVIALVMSIAILYIMPFINKKMIKNNSFYMMNKLMFWVFITIFIILTWIGAKPVEDPFIFTGQMFTILYFLYFIMNSYMYMIWDYILYK</sequence>
<feature type="binding site" description="axial binding residue" evidence="19">
    <location>
        <position position="197"/>
    </location>
    <ligand>
        <name>heme b</name>
        <dbReference type="ChEBI" id="CHEBI:60344"/>
        <label>b566</label>
    </ligand>
    <ligandPart>
        <name>Fe</name>
        <dbReference type="ChEBI" id="CHEBI:18248"/>
    </ligandPart>
</feature>
<dbReference type="GO" id="GO:0006122">
    <property type="term" value="P:mitochondrial electron transport, ubiquinol to cytochrome c"/>
    <property type="evidence" value="ECO:0007669"/>
    <property type="project" value="TreeGrafter"/>
</dbReference>
<evidence type="ECO:0000313" key="23">
    <source>
        <dbReference type="EMBL" id="AFA33968.1"/>
    </source>
</evidence>
<evidence type="ECO:0000256" key="20">
    <source>
        <dbReference type="RuleBase" id="RU362117"/>
    </source>
</evidence>
<evidence type="ECO:0000256" key="7">
    <source>
        <dbReference type="ARBA" id="ARBA00022660"/>
    </source>
</evidence>
<dbReference type="InterPro" id="IPR036150">
    <property type="entry name" value="Cyt_b/b6_C_sf"/>
</dbReference>
<proteinExistence type="inferred from homology"/>
<dbReference type="PANTHER" id="PTHR19271:SF16">
    <property type="entry name" value="CYTOCHROME B"/>
    <property type="match status" value="1"/>
</dbReference>
<protein>
    <recommendedName>
        <fullName evidence="4 20">Cytochrome b</fullName>
    </recommendedName>
</protein>
<feature type="transmembrane region" description="Helical" evidence="20">
    <location>
        <begin position="78"/>
        <end position="99"/>
    </location>
</feature>
<feature type="transmembrane region" description="Helical" evidence="20">
    <location>
        <begin position="353"/>
        <end position="373"/>
    </location>
</feature>
<feature type="binding site" description="axial binding residue" evidence="19">
    <location>
        <position position="98"/>
    </location>
    <ligand>
        <name>heme b</name>
        <dbReference type="ChEBI" id="CHEBI:60344"/>
        <label>b566</label>
    </ligand>
    <ligandPart>
        <name>Fe</name>
        <dbReference type="ChEBI" id="CHEBI:18248"/>
    </ligandPart>
</feature>
<dbReference type="SUPFAM" id="SSF81648">
    <property type="entry name" value="a domain/subunit of cytochrome bc1 complex (Ubiquinol-cytochrome c reductase)"/>
    <property type="match status" value="1"/>
</dbReference>
<feature type="binding site" description="axial binding residue" evidence="19">
    <location>
        <position position="84"/>
    </location>
    <ligand>
        <name>heme b</name>
        <dbReference type="ChEBI" id="CHEBI:60344"/>
        <label>b562</label>
    </ligand>
    <ligandPart>
        <name>Fe</name>
        <dbReference type="ChEBI" id="CHEBI:18248"/>
    </ligandPart>
</feature>
<evidence type="ECO:0000256" key="13">
    <source>
        <dbReference type="ARBA" id="ARBA00023004"/>
    </source>
</evidence>
<evidence type="ECO:0000256" key="18">
    <source>
        <dbReference type="PIRSR" id="PIRSR038885-1"/>
    </source>
</evidence>
<keyword evidence="9 19" id="KW-0479">Metal-binding</keyword>
<feature type="domain" description="Cytochrome b/b6 C-terminal region profile" evidence="22">
    <location>
        <begin position="211"/>
        <end position="379"/>
    </location>
</feature>
<evidence type="ECO:0000256" key="1">
    <source>
        <dbReference type="ARBA" id="ARBA00002566"/>
    </source>
</evidence>
<comment type="similarity">
    <text evidence="17 20">Belongs to the cytochrome b family.</text>
</comment>
<evidence type="ECO:0000256" key="19">
    <source>
        <dbReference type="PIRSR" id="PIRSR038885-2"/>
    </source>
</evidence>
<feature type="transmembrane region" description="Helical" evidence="20">
    <location>
        <begin position="230"/>
        <end position="251"/>
    </location>
</feature>
<evidence type="ECO:0000256" key="8">
    <source>
        <dbReference type="ARBA" id="ARBA00022692"/>
    </source>
</evidence>
<evidence type="ECO:0000256" key="10">
    <source>
        <dbReference type="ARBA" id="ARBA00022792"/>
    </source>
</evidence>
<evidence type="ECO:0000256" key="5">
    <source>
        <dbReference type="ARBA" id="ARBA00022448"/>
    </source>
</evidence>
<feature type="transmembrane region" description="Helical" evidence="20">
    <location>
        <begin position="179"/>
        <end position="201"/>
    </location>
</feature>
<feature type="domain" description="Cytochrome b/b6 N-terminal region profile" evidence="21">
    <location>
        <begin position="1"/>
        <end position="210"/>
    </location>
</feature>
<dbReference type="PROSITE" id="PS51002">
    <property type="entry name" value="CYTB_NTER"/>
    <property type="match status" value="1"/>
</dbReference>
<reference evidence="23" key="1">
    <citation type="journal article" date="2012" name="Mitochondrial DNA">
        <title>Complete mitochondrial genome of the seven-spotted lady beetle, Coccinella septempunctata (Coleoptera: Coccinellidae).</title>
        <authorList>
            <person name="Kim M.J."/>
            <person name="Wan X."/>
            <person name="Kim I."/>
        </authorList>
    </citation>
    <scope>NUCLEOTIDE SEQUENCE</scope>
</reference>
<feature type="binding site" evidence="18">
    <location>
        <position position="202"/>
    </location>
    <ligand>
        <name>a ubiquinone</name>
        <dbReference type="ChEBI" id="CHEBI:16389"/>
    </ligand>
</feature>
<feature type="transmembrane region" description="Helical" evidence="20">
    <location>
        <begin position="289"/>
        <end position="308"/>
    </location>
</feature>
<accession>I6NS04</accession>
<dbReference type="InterPro" id="IPR005798">
    <property type="entry name" value="Cyt_b/b6_C"/>
</dbReference>
<dbReference type="GO" id="GO:0046872">
    <property type="term" value="F:metal ion binding"/>
    <property type="evidence" value="ECO:0007669"/>
    <property type="project" value="UniProtKB-UniRule"/>
</dbReference>
<evidence type="ECO:0000259" key="21">
    <source>
        <dbReference type="PROSITE" id="PS51002"/>
    </source>
</evidence>
<evidence type="ECO:0000256" key="12">
    <source>
        <dbReference type="ARBA" id="ARBA00022989"/>
    </source>
</evidence>
<geneLocation type="mitochondrion" evidence="23"/>
<dbReference type="GO" id="GO:0045275">
    <property type="term" value="C:respiratory chain complex III"/>
    <property type="evidence" value="ECO:0007669"/>
    <property type="project" value="InterPro"/>
</dbReference>
<dbReference type="Pfam" id="PF00033">
    <property type="entry name" value="Cytochrome_B"/>
    <property type="match status" value="1"/>
</dbReference>
<dbReference type="FunFam" id="1.20.810.10:FF:000002">
    <property type="entry name" value="Cytochrome b"/>
    <property type="match status" value="1"/>
</dbReference>
<comment type="function">
    <text evidence="1 20">Component of the ubiquinol-cytochrome c reductase complex (complex III or cytochrome b-c1 complex) that is part of the mitochondrial respiratory chain. The b-c1 complex mediates electron transfer from ubiquinol to cytochrome c. Contributes to the generation of a proton gradient across the mitochondrial membrane that is then used for ATP synthesis.</text>
</comment>
<evidence type="ECO:0000256" key="17">
    <source>
        <dbReference type="ARBA" id="ARBA00061233"/>
    </source>
</evidence>
<keyword evidence="15 20" id="KW-0496">Mitochondrion</keyword>
<evidence type="ECO:0000256" key="15">
    <source>
        <dbReference type="ARBA" id="ARBA00023128"/>
    </source>
</evidence>
<comment type="subunit">
    <text evidence="3">The main subunits of complex b-c1 are: cytochrome b, cytochrome c1 and the Rieske protein.</text>
</comment>
<evidence type="ECO:0000256" key="14">
    <source>
        <dbReference type="ARBA" id="ARBA00023075"/>
    </source>
</evidence>
<keyword evidence="6 19" id="KW-0349">Heme</keyword>
<keyword evidence="16 20" id="KW-0472">Membrane</keyword>
<evidence type="ECO:0000256" key="3">
    <source>
        <dbReference type="ARBA" id="ARBA00011649"/>
    </source>
</evidence>
<dbReference type="EMBL" id="JQ321839">
    <property type="protein sequence ID" value="AFA33968.1"/>
    <property type="molecule type" value="Genomic_DNA"/>
</dbReference>
<organism evidence="23">
    <name type="scientific">Coccinella septempunctata</name>
    <name type="common">Seven-spotted ladybird beetle</name>
    <dbReference type="NCBI Taxonomy" id="41139"/>
    <lineage>
        <taxon>Eukaryota</taxon>
        <taxon>Metazoa</taxon>
        <taxon>Ecdysozoa</taxon>
        <taxon>Arthropoda</taxon>
        <taxon>Hexapoda</taxon>
        <taxon>Insecta</taxon>
        <taxon>Pterygota</taxon>
        <taxon>Neoptera</taxon>
        <taxon>Endopterygota</taxon>
        <taxon>Coleoptera</taxon>
        <taxon>Polyphaga</taxon>
        <taxon>Cucujiformia</taxon>
        <taxon>Coccinelloidea</taxon>
        <taxon>Coccinellidae</taxon>
        <taxon>Coccinellinae</taxon>
        <taxon>Coccinellini</taxon>
        <taxon>Coccinella</taxon>
    </lineage>
</organism>
<dbReference type="InterPro" id="IPR016174">
    <property type="entry name" value="Di-haem_cyt_TM"/>
</dbReference>
<feature type="transmembrane region" description="Helical" evidence="20">
    <location>
        <begin position="146"/>
        <end position="167"/>
    </location>
</feature>
<dbReference type="InterPro" id="IPR005797">
    <property type="entry name" value="Cyt_b/b6_N"/>
</dbReference>
<keyword evidence="12 20" id="KW-1133">Transmembrane helix</keyword>
<dbReference type="GO" id="GO:0005743">
    <property type="term" value="C:mitochondrial inner membrane"/>
    <property type="evidence" value="ECO:0007669"/>
    <property type="project" value="UniProtKB-SubCell"/>
</dbReference>
<keyword evidence="14" id="KW-0830">Ubiquinone</keyword>
<evidence type="ECO:0000259" key="22">
    <source>
        <dbReference type="PROSITE" id="PS51003"/>
    </source>
</evidence>
<keyword evidence="5 20" id="KW-0813">Transport</keyword>
<keyword evidence="11 20" id="KW-0249">Electron transport</keyword>
<comment type="subcellular location">
    <subcellularLocation>
        <location evidence="2">Mitochondrion inner membrane</location>
        <topology evidence="2">Multi-pass membrane protein</topology>
    </subcellularLocation>
</comment>
<evidence type="ECO:0000256" key="11">
    <source>
        <dbReference type="ARBA" id="ARBA00022982"/>
    </source>
</evidence>
<feature type="transmembrane region" description="Helical" evidence="20">
    <location>
        <begin position="320"/>
        <end position="341"/>
    </location>
</feature>
<evidence type="ECO:0000256" key="9">
    <source>
        <dbReference type="ARBA" id="ARBA00022723"/>
    </source>
</evidence>
<dbReference type="PIRSF" id="PIRSF038885">
    <property type="entry name" value="COB"/>
    <property type="match status" value="1"/>
</dbReference>
<evidence type="ECO:0000256" key="2">
    <source>
        <dbReference type="ARBA" id="ARBA00004448"/>
    </source>
</evidence>
<dbReference type="AlphaFoldDB" id="I6NS04"/>
<dbReference type="Pfam" id="PF00032">
    <property type="entry name" value="Cytochrom_B_C"/>
    <property type="match status" value="1"/>
</dbReference>
<comment type="cofactor">
    <cofactor evidence="20">
        <name>heme b</name>
        <dbReference type="ChEBI" id="CHEBI:60344"/>
    </cofactor>
    <text evidence="20">Binds 2 heme groups non-covalently.</text>
</comment>
<keyword evidence="10" id="KW-0999">Mitochondrion inner membrane</keyword>
<dbReference type="InterPro" id="IPR027387">
    <property type="entry name" value="Cytb/b6-like_sf"/>
</dbReference>
<dbReference type="Gene3D" id="1.20.810.10">
    <property type="entry name" value="Cytochrome Bc1 Complex, Chain C"/>
    <property type="match status" value="1"/>
</dbReference>
<dbReference type="SUPFAM" id="SSF81342">
    <property type="entry name" value="Transmembrane di-heme cytochromes"/>
    <property type="match status" value="1"/>
</dbReference>
<evidence type="ECO:0000256" key="4">
    <source>
        <dbReference type="ARBA" id="ARBA00013531"/>
    </source>
</evidence>
<feature type="transmembrane region" description="Helical" evidence="20">
    <location>
        <begin position="111"/>
        <end position="134"/>
    </location>
</feature>
<name>I6NS04_COCSE</name>
<dbReference type="GO" id="GO:0016491">
    <property type="term" value="F:oxidoreductase activity"/>
    <property type="evidence" value="ECO:0007669"/>
    <property type="project" value="UniProtKB-UniRule"/>
</dbReference>
<keyword evidence="7 20" id="KW-0679">Respiratory chain</keyword>
<comment type="cofactor">
    <cofactor evidence="19">
        <name>heme</name>
        <dbReference type="ChEBI" id="CHEBI:30413"/>
    </cofactor>
    <text evidence="19">Binds 2 heme groups non-covalently.</text>
</comment>
<dbReference type="PANTHER" id="PTHR19271">
    <property type="entry name" value="CYTOCHROME B"/>
    <property type="match status" value="1"/>
</dbReference>
<dbReference type="InterPro" id="IPR048260">
    <property type="entry name" value="Cytochrome_b_C_euk/bac"/>
</dbReference>
<dbReference type="InterPro" id="IPR048259">
    <property type="entry name" value="Cytochrome_b_N_euk/bac"/>
</dbReference>
<keyword evidence="8 20" id="KW-0812">Transmembrane</keyword>
<dbReference type="InterPro" id="IPR030689">
    <property type="entry name" value="Cytochrome_b"/>
</dbReference>
<feature type="binding site" description="axial binding residue" evidence="19">
    <location>
        <position position="183"/>
    </location>
    <ligand>
        <name>heme b</name>
        <dbReference type="ChEBI" id="CHEBI:60344"/>
        <label>b562</label>
    </ligand>
    <ligandPart>
        <name>Fe</name>
        <dbReference type="ChEBI" id="CHEBI:18248"/>
    </ligandPart>
</feature>